<dbReference type="EMBL" id="MNBE01000757">
    <property type="protein sequence ID" value="OKO90676.1"/>
    <property type="molecule type" value="Genomic_DNA"/>
</dbReference>
<sequence length="182" mass="21024">MAYNYGYTSNSDGWPMWTTNIPAYRSEFIQLYQGAPQNQRNQHQPRQLQDQRLAQQIQWQGLQSEPPFAAFEPMSLLYSSNRQDRGQSAAAYNYPQYIPLQSSEALPEPTFALPYSVSSTTQLELTPVHAQVQVLEQRDEKEPFRSLEEEYAQYGISLCTVFDHIRQGRLIDASRLLLEISK</sequence>
<protein>
    <submittedName>
        <fullName evidence="1">Uncharacterized protein</fullName>
    </submittedName>
</protein>
<keyword evidence="2" id="KW-1185">Reference proteome</keyword>
<reference evidence="1 2" key="1">
    <citation type="submission" date="2016-10" db="EMBL/GenBank/DDBJ databases">
        <title>Genome sequence of the ascomycete fungus Penicillium subrubescens.</title>
        <authorList>
            <person name="De Vries R.P."/>
            <person name="Peng M."/>
            <person name="Dilokpimol A."/>
            <person name="Hilden K."/>
            <person name="Makela M.R."/>
            <person name="Grigoriev I."/>
            <person name="Riley R."/>
            <person name="Granchi Z."/>
        </authorList>
    </citation>
    <scope>NUCLEOTIDE SEQUENCE [LARGE SCALE GENOMIC DNA]</scope>
    <source>
        <strain evidence="1 2">CBS 132785</strain>
    </source>
</reference>
<organism evidence="1 2">
    <name type="scientific">Penicillium subrubescens</name>
    <dbReference type="NCBI Taxonomy" id="1316194"/>
    <lineage>
        <taxon>Eukaryota</taxon>
        <taxon>Fungi</taxon>
        <taxon>Dikarya</taxon>
        <taxon>Ascomycota</taxon>
        <taxon>Pezizomycotina</taxon>
        <taxon>Eurotiomycetes</taxon>
        <taxon>Eurotiomycetidae</taxon>
        <taxon>Eurotiales</taxon>
        <taxon>Aspergillaceae</taxon>
        <taxon>Penicillium</taxon>
    </lineage>
</organism>
<evidence type="ECO:0000313" key="2">
    <source>
        <dbReference type="Proteomes" id="UP000186955"/>
    </source>
</evidence>
<gene>
    <name evidence="1" type="ORF">PENSUB_13393</name>
</gene>
<dbReference type="AlphaFoldDB" id="A0A1Q5SRW7"/>
<accession>A0A1Q5SRW7</accession>
<comment type="caution">
    <text evidence="1">The sequence shown here is derived from an EMBL/GenBank/DDBJ whole genome shotgun (WGS) entry which is preliminary data.</text>
</comment>
<evidence type="ECO:0000313" key="1">
    <source>
        <dbReference type="EMBL" id="OKO90676.1"/>
    </source>
</evidence>
<proteinExistence type="predicted"/>
<dbReference type="Proteomes" id="UP000186955">
    <property type="component" value="Unassembled WGS sequence"/>
</dbReference>
<name>A0A1Q5SRW7_9EURO</name>